<sequence>MGREMLWAARACAQLIFELCTGDTGPEALDSLRNYWRAQGLLSRQMFPTTRRWARELERFCGWVSPQELNNSPANSLALLLQWDVALALVTTWDRPCGTYPCLWCVMPRRDMHKPSDQCQARSLKSILGENLAFVADSTGKKEVAKFLKQTTAVVEESTGDMKVKVKFATLGKGLGVFSRPIGKAHEISRKSILEKDLESSMVEEDHGWLKMQLKFRKSLKAYKSIAKEACGIAASKCSEVIQIVSKNMFGRTLDLPHRTTADLIVEEARALAKLHVAECLKESSNATLHSDGTSRQKKKFVGQQLTLDDGRLLSVGFKEVATEDAQTLLETTADMLEELSELYNEEKDNLFLQFISKITSTMSDRAQSVMKSFSQKFGEMRNLVVGENVRTTFVLQCSFFIRSIIMLPRSFERGGGEIIKHTGSALGCDKSPISGVAEEKFQPLGF</sequence>
<dbReference type="AlphaFoldDB" id="A0AAV4JTU5"/>
<reference evidence="2 3" key="1">
    <citation type="journal article" date="2021" name="Elife">
        <title>Chloroplast acquisition without the gene transfer in kleptoplastic sea slugs, Plakobranchus ocellatus.</title>
        <authorList>
            <person name="Maeda T."/>
            <person name="Takahashi S."/>
            <person name="Yoshida T."/>
            <person name="Shimamura S."/>
            <person name="Takaki Y."/>
            <person name="Nagai Y."/>
            <person name="Toyoda A."/>
            <person name="Suzuki Y."/>
            <person name="Arimoto A."/>
            <person name="Ishii H."/>
            <person name="Satoh N."/>
            <person name="Nishiyama T."/>
            <person name="Hasebe M."/>
            <person name="Maruyama T."/>
            <person name="Minagawa J."/>
            <person name="Obokata J."/>
            <person name="Shigenobu S."/>
        </authorList>
    </citation>
    <scope>NUCLEOTIDE SEQUENCE [LARGE SCALE GENOMIC DNA]</scope>
</reference>
<accession>A0AAV4JTU5</accession>
<evidence type="ECO:0000313" key="2">
    <source>
        <dbReference type="EMBL" id="GFS25408.1"/>
    </source>
</evidence>
<proteinExistence type="predicted"/>
<dbReference type="InterPro" id="IPR022894">
    <property type="entry name" value="Oligoribonuclease"/>
</dbReference>
<evidence type="ECO:0000313" key="3">
    <source>
        <dbReference type="Proteomes" id="UP000762676"/>
    </source>
</evidence>
<dbReference type="PANTHER" id="PTHR11046">
    <property type="entry name" value="OLIGORIBONUCLEASE, MITOCHONDRIAL"/>
    <property type="match status" value="1"/>
</dbReference>
<keyword evidence="1" id="KW-0540">Nuclease</keyword>
<keyword evidence="3" id="KW-1185">Reference proteome</keyword>
<protein>
    <submittedName>
        <fullName evidence="2">Uncharacterized protein</fullName>
    </submittedName>
</protein>
<keyword evidence="1" id="KW-0378">Hydrolase</keyword>
<organism evidence="2 3">
    <name type="scientific">Elysia marginata</name>
    <dbReference type="NCBI Taxonomy" id="1093978"/>
    <lineage>
        <taxon>Eukaryota</taxon>
        <taxon>Metazoa</taxon>
        <taxon>Spiralia</taxon>
        <taxon>Lophotrochozoa</taxon>
        <taxon>Mollusca</taxon>
        <taxon>Gastropoda</taxon>
        <taxon>Heterobranchia</taxon>
        <taxon>Euthyneura</taxon>
        <taxon>Panpulmonata</taxon>
        <taxon>Sacoglossa</taxon>
        <taxon>Placobranchoidea</taxon>
        <taxon>Plakobranchidae</taxon>
        <taxon>Elysia</taxon>
    </lineage>
</organism>
<dbReference type="GO" id="GO:0000175">
    <property type="term" value="F:3'-5'-RNA exonuclease activity"/>
    <property type="evidence" value="ECO:0007669"/>
    <property type="project" value="InterPro"/>
</dbReference>
<dbReference type="PANTHER" id="PTHR11046:SF29">
    <property type="match status" value="1"/>
</dbReference>
<evidence type="ECO:0000256" key="1">
    <source>
        <dbReference type="ARBA" id="ARBA00022722"/>
    </source>
</evidence>
<dbReference type="Proteomes" id="UP000762676">
    <property type="component" value="Unassembled WGS sequence"/>
</dbReference>
<gene>
    <name evidence="2" type="ORF">ElyMa_001686900</name>
</gene>
<dbReference type="EMBL" id="BMAT01003437">
    <property type="protein sequence ID" value="GFS25408.1"/>
    <property type="molecule type" value="Genomic_DNA"/>
</dbReference>
<comment type="caution">
    <text evidence="2">The sequence shown here is derived from an EMBL/GenBank/DDBJ whole genome shotgun (WGS) entry which is preliminary data.</text>
</comment>
<name>A0AAV4JTU5_9GAST</name>